<dbReference type="KEGG" id="pcz:PCL1606_10490"/>
<feature type="compositionally biased region" description="Polar residues" evidence="1">
    <location>
        <begin position="48"/>
        <end position="63"/>
    </location>
</feature>
<sequence length="63" mass="6847">MKPSIALPAPSGKAQAAADSERFRHALQQFWLNQPGAPETGHRDTPARSEQASIRSPERPSNP</sequence>
<gene>
    <name evidence="2" type="ORF">PCL1606_10490</name>
</gene>
<protein>
    <submittedName>
        <fullName evidence="2">Uncharacterized protein</fullName>
    </submittedName>
</protein>
<evidence type="ECO:0000313" key="3">
    <source>
        <dbReference type="Proteomes" id="UP000032748"/>
    </source>
</evidence>
<reference evidence="2 3" key="1">
    <citation type="journal article" date="2015" name="Mol. Plant Microbe Interact.">
        <title>Comparative Genomic Analysis of Pseudomonas chlororaphis PCL1606 Reveals New Insight into Antifungal Compounds Involved in Biocontrol.</title>
        <authorList>
            <person name="Calderon C.E."/>
            <person name="Ramos C."/>
            <person name="de Vicente A."/>
            <person name="Cazorla F.M."/>
        </authorList>
    </citation>
    <scope>NUCLEOTIDE SEQUENCE [LARGE SCALE GENOMIC DNA]</scope>
    <source>
        <strain evidence="2 3">PCL1606</strain>
    </source>
</reference>
<dbReference type="EMBL" id="CP011110">
    <property type="protein sequence ID" value="AKA22504.1"/>
    <property type="molecule type" value="Genomic_DNA"/>
</dbReference>
<feature type="region of interest" description="Disordered" evidence="1">
    <location>
        <begin position="1"/>
        <end position="63"/>
    </location>
</feature>
<dbReference type="PATRIC" id="fig|587753.10.peg.1042"/>
<dbReference type="RefSeq" id="WP_045881246.1">
    <property type="nucleotide sequence ID" value="NZ_CP011110.1"/>
</dbReference>
<evidence type="ECO:0000256" key="1">
    <source>
        <dbReference type="SAM" id="MobiDB-lite"/>
    </source>
</evidence>
<dbReference type="AlphaFoldDB" id="A0A0D5XUY2"/>
<proteinExistence type="predicted"/>
<name>A0A0D5XUY2_9PSED</name>
<evidence type="ECO:0000313" key="2">
    <source>
        <dbReference type="EMBL" id="AKA22504.1"/>
    </source>
</evidence>
<dbReference type="OrthoDB" id="9961518at2"/>
<accession>A0A0D5XUY2</accession>
<organism evidence="2 3">
    <name type="scientific">Pseudomonas chlororaphis</name>
    <dbReference type="NCBI Taxonomy" id="587753"/>
    <lineage>
        <taxon>Bacteria</taxon>
        <taxon>Pseudomonadati</taxon>
        <taxon>Pseudomonadota</taxon>
        <taxon>Gammaproteobacteria</taxon>
        <taxon>Pseudomonadales</taxon>
        <taxon>Pseudomonadaceae</taxon>
        <taxon>Pseudomonas</taxon>
    </lineage>
</organism>
<dbReference type="Proteomes" id="UP000032748">
    <property type="component" value="Chromosome"/>
</dbReference>